<accession>A0AAD4UVV9</accession>
<evidence type="ECO:0008006" key="3">
    <source>
        <dbReference type="Google" id="ProtNLM"/>
    </source>
</evidence>
<dbReference type="InterPro" id="IPR043502">
    <property type="entry name" value="DNA/RNA_pol_sf"/>
</dbReference>
<organism evidence="1 2">
    <name type="scientific">Prunus dulcis</name>
    <name type="common">Almond</name>
    <name type="synonym">Amygdalus dulcis</name>
    <dbReference type="NCBI Taxonomy" id="3755"/>
    <lineage>
        <taxon>Eukaryota</taxon>
        <taxon>Viridiplantae</taxon>
        <taxon>Streptophyta</taxon>
        <taxon>Embryophyta</taxon>
        <taxon>Tracheophyta</taxon>
        <taxon>Spermatophyta</taxon>
        <taxon>Magnoliopsida</taxon>
        <taxon>eudicotyledons</taxon>
        <taxon>Gunneridae</taxon>
        <taxon>Pentapetalae</taxon>
        <taxon>rosids</taxon>
        <taxon>fabids</taxon>
        <taxon>Rosales</taxon>
        <taxon>Rosaceae</taxon>
        <taxon>Amygdaloideae</taxon>
        <taxon>Amygdaleae</taxon>
        <taxon>Prunus</taxon>
    </lineage>
</organism>
<dbReference type="Gene3D" id="3.30.70.270">
    <property type="match status" value="2"/>
</dbReference>
<dbReference type="Proteomes" id="UP001054821">
    <property type="component" value="Chromosome 8"/>
</dbReference>
<dbReference type="InterPro" id="IPR043128">
    <property type="entry name" value="Rev_trsase/Diguanyl_cyclase"/>
</dbReference>
<sequence>MLVKSRTTKEHLDNLGLMFGILKDYRRRLNPTKCAFGASLGKFLGFMISQRGIEANPEKIKAIIDTEMPKTQKDIQSLTGRVAALTRFISKATDKCVPFFKALKVGKQHIT</sequence>
<dbReference type="PANTHER" id="PTHR37984">
    <property type="entry name" value="PROTEIN CBG26694"/>
    <property type="match status" value="1"/>
</dbReference>
<protein>
    <recommendedName>
        <fullName evidence="3">Reverse transcriptase domain-containing protein</fullName>
    </recommendedName>
</protein>
<comment type="caution">
    <text evidence="1">The sequence shown here is derived from an EMBL/GenBank/DDBJ whole genome shotgun (WGS) entry which is preliminary data.</text>
</comment>
<proteinExistence type="predicted"/>
<dbReference type="EMBL" id="JAJFAZ020000008">
    <property type="protein sequence ID" value="KAI5313046.1"/>
    <property type="molecule type" value="Genomic_DNA"/>
</dbReference>
<evidence type="ECO:0000313" key="2">
    <source>
        <dbReference type="Proteomes" id="UP001054821"/>
    </source>
</evidence>
<dbReference type="SUPFAM" id="SSF56672">
    <property type="entry name" value="DNA/RNA polymerases"/>
    <property type="match status" value="1"/>
</dbReference>
<evidence type="ECO:0000313" key="1">
    <source>
        <dbReference type="EMBL" id="KAI5313046.1"/>
    </source>
</evidence>
<dbReference type="PANTHER" id="PTHR37984:SF5">
    <property type="entry name" value="PROTEIN NYNRIN-LIKE"/>
    <property type="match status" value="1"/>
</dbReference>
<dbReference type="InterPro" id="IPR050951">
    <property type="entry name" value="Retrovirus_Pol_polyprotein"/>
</dbReference>
<gene>
    <name evidence="1" type="ORF">L3X38_042220</name>
</gene>
<dbReference type="AlphaFoldDB" id="A0AAD4UVV9"/>
<keyword evidence="2" id="KW-1185">Reference proteome</keyword>
<reference evidence="1 2" key="1">
    <citation type="journal article" date="2022" name="G3 (Bethesda)">
        <title>Whole-genome sequence and methylome profiling of the almond [Prunus dulcis (Mill.) D.A. Webb] cultivar 'Nonpareil'.</title>
        <authorList>
            <person name="D'Amico-Willman K.M."/>
            <person name="Ouma W.Z."/>
            <person name="Meulia T."/>
            <person name="Sideli G.M."/>
            <person name="Gradziel T.M."/>
            <person name="Fresnedo-Ramirez J."/>
        </authorList>
    </citation>
    <scope>NUCLEOTIDE SEQUENCE [LARGE SCALE GENOMIC DNA]</scope>
    <source>
        <strain evidence="1">Clone GOH B32 T37-40</strain>
    </source>
</reference>
<name>A0AAD4UVV9_PRUDU</name>